<evidence type="ECO:0000313" key="2">
    <source>
        <dbReference type="WBParaSite" id="Hba_15889"/>
    </source>
</evidence>
<organism evidence="1 2">
    <name type="scientific">Heterorhabditis bacteriophora</name>
    <name type="common">Entomopathogenic nematode worm</name>
    <dbReference type="NCBI Taxonomy" id="37862"/>
    <lineage>
        <taxon>Eukaryota</taxon>
        <taxon>Metazoa</taxon>
        <taxon>Ecdysozoa</taxon>
        <taxon>Nematoda</taxon>
        <taxon>Chromadorea</taxon>
        <taxon>Rhabditida</taxon>
        <taxon>Rhabditina</taxon>
        <taxon>Rhabditomorpha</taxon>
        <taxon>Strongyloidea</taxon>
        <taxon>Heterorhabditidae</taxon>
        <taxon>Heterorhabditis</taxon>
    </lineage>
</organism>
<dbReference type="PANTHER" id="PTHR10632:SF2">
    <property type="entry name" value="SULFIDE:QUINONE OXIDOREDUCTASE, MITOCHONDRIAL"/>
    <property type="match status" value="1"/>
</dbReference>
<proteinExistence type="predicted"/>
<dbReference type="InterPro" id="IPR036188">
    <property type="entry name" value="FAD/NAD-bd_sf"/>
</dbReference>
<dbReference type="InterPro" id="IPR015904">
    <property type="entry name" value="Sulphide_quinone_reductase"/>
</dbReference>
<dbReference type="GO" id="GO:0070224">
    <property type="term" value="F:sulfide:quinone oxidoreductase activity"/>
    <property type="evidence" value="ECO:0007669"/>
    <property type="project" value="TreeGrafter"/>
</dbReference>
<evidence type="ECO:0000313" key="1">
    <source>
        <dbReference type="Proteomes" id="UP000095283"/>
    </source>
</evidence>
<dbReference type="GO" id="GO:0071949">
    <property type="term" value="F:FAD binding"/>
    <property type="evidence" value="ECO:0007669"/>
    <property type="project" value="TreeGrafter"/>
</dbReference>
<dbReference type="GO" id="GO:0005739">
    <property type="term" value="C:mitochondrion"/>
    <property type="evidence" value="ECO:0007669"/>
    <property type="project" value="TreeGrafter"/>
</dbReference>
<dbReference type="WBParaSite" id="Hba_15889">
    <property type="protein sequence ID" value="Hba_15889"/>
    <property type="gene ID" value="Hba_15889"/>
</dbReference>
<dbReference type="AlphaFoldDB" id="A0A1I7XEY0"/>
<reference evidence="2" key="1">
    <citation type="submission" date="2016-11" db="UniProtKB">
        <authorList>
            <consortium name="WormBaseParasite"/>
        </authorList>
    </citation>
    <scope>IDENTIFICATION</scope>
</reference>
<accession>A0A1I7XEY0</accession>
<dbReference type="SUPFAM" id="SSF51905">
    <property type="entry name" value="FAD/NAD(P)-binding domain"/>
    <property type="match status" value="1"/>
</dbReference>
<name>A0A1I7XEY0_HETBA</name>
<dbReference type="Proteomes" id="UP000095283">
    <property type="component" value="Unplaced"/>
</dbReference>
<dbReference type="Gene3D" id="3.50.50.60">
    <property type="entry name" value="FAD/NAD(P)-binding domain"/>
    <property type="match status" value="1"/>
</dbReference>
<dbReference type="PANTHER" id="PTHR10632">
    <property type="entry name" value="SULFIDE:QUINONE OXIDOREDUCTASE"/>
    <property type="match status" value="1"/>
</dbReference>
<dbReference type="GO" id="GO:0070221">
    <property type="term" value="P:sulfide oxidation, using sulfide:quinone oxidoreductase"/>
    <property type="evidence" value="ECO:0007669"/>
    <property type="project" value="TreeGrafter"/>
</dbReference>
<keyword evidence="1" id="KW-1185">Reference proteome</keyword>
<sequence length="118" mass="13513">MKQMADFIKGLPNALETPGVCSNYSHLYCEKTFQELQNFKERGIRDKANLIYATSLGKLFGIDCYLEALKKVAQEKNIDVRTRHNLVEVDTQKRIATFELLDEKANSNGRTTQIERVS</sequence>
<protein>
    <submittedName>
        <fullName evidence="2">Aminotran_5 domain-containing protein</fullName>
    </submittedName>
</protein>